<organism evidence="3 4">
    <name type="scientific">Pseudomonas moraviensis</name>
    <dbReference type="NCBI Taxonomy" id="321662"/>
    <lineage>
        <taxon>Bacteria</taxon>
        <taxon>Pseudomonadati</taxon>
        <taxon>Pseudomonadota</taxon>
        <taxon>Gammaproteobacteria</taxon>
        <taxon>Pseudomonadales</taxon>
        <taxon>Pseudomonadaceae</taxon>
        <taxon>Pseudomonas</taxon>
    </lineage>
</organism>
<feature type="region of interest" description="Disordered" evidence="1">
    <location>
        <begin position="53"/>
        <end position="126"/>
    </location>
</feature>
<dbReference type="AlphaFoldDB" id="A0A423NLX2"/>
<feature type="chain" id="PRO_5019021329" evidence="2">
    <location>
        <begin position="23"/>
        <end position="126"/>
    </location>
</feature>
<evidence type="ECO:0000256" key="2">
    <source>
        <dbReference type="SAM" id="SignalP"/>
    </source>
</evidence>
<evidence type="ECO:0000256" key="1">
    <source>
        <dbReference type="SAM" id="MobiDB-lite"/>
    </source>
</evidence>
<dbReference type="EMBL" id="MOCA01000006">
    <property type="protein sequence ID" value="RON99220.1"/>
    <property type="molecule type" value="Genomic_DNA"/>
</dbReference>
<evidence type="ECO:0000313" key="3">
    <source>
        <dbReference type="EMBL" id="RON99220.1"/>
    </source>
</evidence>
<comment type="caution">
    <text evidence="3">The sequence shown here is derived from an EMBL/GenBank/DDBJ whole genome shotgun (WGS) entry which is preliminary data.</text>
</comment>
<feature type="compositionally biased region" description="Polar residues" evidence="1">
    <location>
        <begin position="56"/>
        <end position="104"/>
    </location>
</feature>
<proteinExistence type="predicted"/>
<keyword evidence="2" id="KW-0732">Signal</keyword>
<protein>
    <submittedName>
        <fullName evidence="3">Uncharacterized protein</fullName>
    </submittedName>
</protein>
<feature type="signal peptide" evidence="2">
    <location>
        <begin position="1"/>
        <end position="22"/>
    </location>
</feature>
<name>A0A423NLX2_9PSED</name>
<evidence type="ECO:0000313" key="4">
    <source>
        <dbReference type="Proteomes" id="UP000284207"/>
    </source>
</evidence>
<reference evidence="3 4" key="1">
    <citation type="submission" date="2016-10" db="EMBL/GenBank/DDBJ databases">
        <title>Comparative genome analysis of multiple Pseudomonas spp. focuses on biocontrol and plant growth promoting traits.</title>
        <authorList>
            <person name="Tao X.-Y."/>
            <person name="Taylor C.G."/>
        </authorList>
    </citation>
    <scope>NUCLEOTIDE SEQUENCE [LARGE SCALE GENOMIC DNA]</scope>
    <source>
        <strain evidence="3 4">36B3</strain>
    </source>
</reference>
<gene>
    <name evidence="3" type="ORF">BK674_17415</name>
</gene>
<feature type="compositionally biased region" description="Polar residues" evidence="1">
    <location>
        <begin position="112"/>
        <end position="126"/>
    </location>
</feature>
<dbReference type="Proteomes" id="UP000284207">
    <property type="component" value="Unassembled WGS sequence"/>
</dbReference>
<sequence length="126" mass="12587">MNNVSRFLTAAAFAFTGAAAHANSALEQSSCASSTCFQLTTVAKEGSDALIAADGSSRTPQGQTLAADGSSRTPQGQTLAADGSSRTPQGQTLAADGSSRTPQGQLVAENGASRTPQAQLLDGQNA</sequence>
<dbReference type="RefSeq" id="WP_083352513.1">
    <property type="nucleotide sequence ID" value="NZ_JBNDIM010000004.1"/>
</dbReference>
<accession>A0A423NLX2</accession>